<gene>
    <name evidence="1" type="ORF">A2943_03160</name>
</gene>
<protein>
    <submittedName>
        <fullName evidence="1">Uncharacterized protein</fullName>
    </submittedName>
</protein>
<dbReference type="AlphaFoldDB" id="A0A1F4XH11"/>
<proteinExistence type="predicted"/>
<evidence type="ECO:0000313" key="1">
    <source>
        <dbReference type="EMBL" id="OGC80992.1"/>
    </source>
</evidence>
<name>A0A1F4XH11_9BACT</name>
<sequence length="174" mass="19772">MQTSRWGSKAKLEALEMYIADKTVYPGLTEYELLQWKALVDHHGPEGLRGNNYCNLEDLRVAPKPQLPLEVIFSRGKIKKIRAKEGQPPLKFPLAMLKETGQVRLFYQVVRLQTKAVGICTVADLTLMLWPLETTKLPGSNILKILAYRTRKSLPTNEHLKTEWGRGYRLIAGG</sequence>
<reference evidence="1 2" key="1">
    <citation type="journal article" date="2016" name="Nat. Commun.">
        <title>Thousands of microbial genomes shed light on interconnected biogeochemical processes in an aquifer system.</title>
        <authorList>
            <person name="Anantharaman K."/>
            <person name="Brown C.T."/>
            <person name="Hug L.A."/>
            <person name="Sharon I."/>
            <person name="Castelle C.J."/>
            <person name="Probst A.J."/>
            <person name="Thomas B.C."/>
            <person name="Singh A."/>
            <person name="Wilkins M.J."/>
            <person name="Karaoz U."/>
            <person name="Brodie E.L."/>
            <person name="Williams K.H."/>
            <person name="Hubbard S.S."/>
            <person name="Banfield J.F."/>
        </authorList>
    </citation>
    <scope>NUCLEOTIDE SEQUENCE [LARGE SCALE GENOMIC DNA]</scope>
</reference>
<accession>A0A1F4XH11</accession>
<dbReference type="Proteomes" id="UP000176185">
    <property type="component" value="Unassembled WGS sequence"/>
</dbReference>
<comment type="caution">
    <text evidence="1">The sequence shown here is derived from an EMBL/GenBank/DDBJ whole genome shotgun (WGS) entry which is preliminary data.</text>
</comment>
<evidence type="ECO:0000313" key="2">
    <source>
        <dbReference type="Proteomes" id="UP000176185"/>
    </source>
</evidence>
<dbReference type="EMBL" id="MEWX01000009">
    <property type="protein sequence ID" value="OGC80992.1"/>
    <property type="molecule type" value="Genomic_DNA"/>
</dbReference>
<organism evidence="1 2">
    <name type="scientific">Candidatus Adlerbacteria bacterium RIFCSPLOWO2_01_FULL_51_16</name>
    <dbReference type="NCBI Taxonomy" id="1797243"/>
    <lineage>
        <taxon>Bacteria</taxon>
        <taxon>Candidatus Adleribacteriota</taxon>
    </lineage>
</organism>